<keyword evidence="1" id="KW-0175">Coiled coil</keyword>
<feature type="compositionally biased region" description="Basic and acidic residues" evidence="2">
    <location>
        <begin position="1042"/>
        <end position="1057"/>
    </location>
</feature>
<feature type="compositionally biased region" description="Polar residues" evidence="2">
    <location>
        <begin position="45"/>
        <end position="55"/>
    </location>
</feature>
<feature type="compositionally biased region" description="Basic and acidic residues" evidence="2">
    <location>
        <begin position="1010"/>
        <end position="1020"/>
    </location>
</feature>
<comment type="caution">
    <text evidence="3">The sequence shown here is derived from an EMBL/GenBank/DDBJ whole genome shotgun (WGS) entry which is preliminary data.</text>
</comment>
<reference evidence="3 4" key="1">
    <citation type="submission" date="2024-05" db="EMBL/GenBank/DDBJ databases">
        <title>The nuclear and mitochondrial genome assemblies of Tetragonisca angustula (Apidae: Meliponini), a tiny yet remarkable pollinator in the Neotropics.</title>
        <authorList>
            <person name="Ferrari R."/>
            <person name="Ricardo P.C."/>
            <person name="Dias F.C."/>
            <person name="Araujo N.S."/>
            <person name="Soares D.O."/>
            <person name="Zhou Q.-S."/>
            <person name="Zhu C.-D."/>
            <person name="Coutinho L."/>
            <person name="Airas M.C."/>
            <person name="Batista T.M."/>
        </authorList>
    </citation>
    <scope>NUCLEOTIDE SEQUENCE [LARGE SCALE GENOMIC DNA]</scope>
    <source>
        <strain evidence="3">ASF017062</strain>
        <tissue evidence="3">Abdomen</tissue>
    </source>
</reference>
<organism evidence="3 4">
    <name type="scientific">Tetragonisca angustula</name>
    <dbReference type="NCBI Taxonomy" id="166442"/>
    <lineage>
        <taxon>Eukaryota</taxon>
        <taxon>Metazoa</taxon>
        <taxon>Ecdysozoa</taxon>
        <taxon>Arthropoda</taxon>
        <taxon>Hexapoda</taxon>
        <taxon>Insecta</taxon>
        <taxon>Pterygota</taxon>
        <taxon>Neoptera</taxon>
        <taxon>Endopterygota</taxon>
        <taxon>Hymenoptera</taxon>
        <taxon>Apocrita</taxon>
        <taxon>Aculeata</taxon>
        <taxon>Apoidea</taxon>
        <taxon>Anthophila</taxon>
        <taxon>Apidae</taxon>
        <taxon>Tetragonisca</taxon>
    </lineage>
</organism>
<evidence type="ECO:0000256" key="1">
    <source>
        <dbReference type="SAM" id="Coils"/>
    </source>
</evidence>
<feature type="coiled-coil region" evidence="1">
    <location>
        <begin position="216"/>
        <end position="285"/>
    </location>
</feature>
<keyword evidence="4" id="KW-1185">Reference proteome</keyword>
<feature type="compositionally biased region" description="Basic and acidic residues" evidence="2">
    <location>
        <begin position="93"/>
        <end position="113"/>
    </location>
</feature>
<feature type="compositionally biased region" description="Acidic residues" evidence="2">
    <location>
        <begin position="998"/>
        <end position="1008"/>
    </location>
</feature>
<evidence type="ECO:0000313" key="4">
    <source>
        <dbReference type="Proteomes" id="UP001432146"/>
    </source>
</evidence>
<feature type="compositionally biased region" description="Basic and acidic residues" evidence="2">
    <location>
        <begin position="960"/>
        <end position="993"/>
    </location>
</feature>
<gene>
    <name evidence="3" type="ORF">QLX08_010025</name>
</gene>
<dbReference type="EMBL" id="JAWNGG020000242">
    <property type="protein sequence ID" value="KAK9295746.1"/>
    <property type="molecule type" value="Genomic_DNA"/>
</dbReference>
<feature type="coiled-coil region" evidence="1">
    <location>
        <begin position="322"/>
        <end position="416"/>
    </location>
</feature>
<accession>A0AAW0ZDY8</accession>
<protein>
    <submittedName>
        <fullName evidence="3">Uncharacterized protein</fullName>
    </submittedName>
</protein>
<feature type="compositionally biased region" description="Basic and acidic residues" evidence="2">
    <location>
        <begin position="1"/>
        <end position="10"/>
    </location>
</feature>
<evidence type="ECO:0000313" key="3">
    <source>
        <dbReference type="EMBL" id="KAK9295746.1"/>
    </source>
</evidence>
<feature type="compositionally biased region" description="Polar residues" evidence="2">
    <location>
        <begin position="1320"/>
        <end position="1337"/>
    </location>
</feature>
<feature type="region of interest" description="Disordered" evidence="2">
    <location>
        <begin position="1320"/>
        <end position="1377"/>
    </location>
</feature>
<evidence type="ECO:0000256" key="2">
    <source>
        <dbReference type="SAM" id="MobiDB-lite"/>
    </source>
</evidence>
<feature type="region of interest" description="Disordered" evidence="2">
    <location>
        <begin position="1"/>
        <end position="129"/>
    </location>
</feature>
<feature type="region of interest" description="Disordered" evidence="2">
    <location>
        <begin position="960"/>
        <end position="1077"/>
    </location>
</feature>
<sequence length="1572" mass="178140">MLSRHYREFRLPGALQRSQKSANNKEIVADDEEAEPDLPKPSEITLKSPSAASETRSVRLSMPEEAEPSTTAARDNPRGSPSAGANRSQQEPIEEKVSKSQEELRKSREDEKPNLGQLQRSKATKLHRQCHRRLREMIGKREVRNVELARQQGDLKQRLNVLECSMPAVMVWNMWRMSRGGCVPRLEQALKRQFEGPASGEACCPSTPSRHFDCRVREAEAERKQALKRMEDARALWAEKEATLEDRSRRLEEARRLREDTQLKIGQLSAEVQKLREAAVKAEDDGACEGECEVAECRKKWLEKVPSCASIKSADIECLERLQQLAENEVYMRRKIAELESREEAYMRTLQQADELWCKLDTDAASTVAALQEQLNTKTAANQRMADRICELEDVIEDLRAKLGVCRDELKKYESVIKMEAMIGEEDDFADVVETEVLVAAPVKDEEVGRVDDVADVEELAILVTEELEEKFVVAAPELEDVDVEARPDAVDRDLETRPDVTDAELEVQPDVEHVAMEVLRRDLIPVDDVQMAIQPDDFIYENERLKQAEDYLAKIDSLSELDKYGDDYICAPGFVCNDLVFSETGLTEEEMIALNENRVTPQELLEKYGWEFDEEGMTIRETTEAVELHERRLKARIAREVKTVEPAKEERIVAEEVTAEEIEPVGETRPVEEVEAVEKVTLMEEVEPAEDIEVEKYESALDIEYVEEAIRPVQEIRLVEDVEAEPAEDVKLVKHYEPTDEIKPRPVEEVRPPEDIRPITVEEEIKAEPVIEAIIPEEDIRVIDEITAEPVEEIRPAEEMKPKPVEDVRPIEETKVEPVEKLEAAEEIKPRLVEDVRPIEEIKAEPVEEIRPAEEIVSEISPVRPVEDTKPTERAPPSEPKRIEMEDAPVAKYEEDEIDWDNILVPRKEMLSWQSDVDTIRTTIAECPDCVDVKKEADQLATEMAAYTGTDVKEIVAKPRSREEATVKRPGEKFPEIESEIRAKPDIAEAEVRPGIGEEEVEVEPDAAVELKLELEHPPEPPITALEPAASPRLEDDEVLEERPEEIPKEVAKPPEKMPTIPEVDEDEISPMKEEEKIEKEVRELLPKIEEDIPVRVMEEKEIDVEVEEEVEEVPKEEEEEVKWVPLEEKKLEEVKEVPVAVEEEIDVELLLEETKVSEEEILIWKVVPVEEEEVEWVPLEEKKLEEVKEVPVAVEEEIDVELLPEETKVPEEEILIWKVLSVEEEEVACTCPPVPPPPTKKKIEITQTEITRIETVQVVTQTVVDVETQTTPRITRQAQPQLVTITRAIDPEPETVERLLNYERPLKQQFAAMTVTESSHTQKSHISSVHISATETGHPGGPPVNPTVPRSVSPGSLRPLPGVHPGARGLLPPDHPLSAVLQTLRAEKKPEAERELRSIYYGKRSGELDRDEGKCNCCECGRTMATPLQTSRAQVEGPVFRIVSISGTRISPGTEQTTQHEAVCPKCKLEKLQQTLRAQDPLKRGTKKSTRDQEVCTCETEPRKAVPCREKARRKSADQSCMAKIPKAKPRRMEGSDEDQSVTVGCACSGLIEVKPGVTKKVHCACGDPD</sequence>
<dbReference type="Proteomes" id="UP001432146">
    <property type="component" value="Unassembled WGS sequence"/>
</dbReference>
<proteinExistence type="predicted"/>
<name>A0AAW0ZDY8_9HYME</name>